<proteinExistence type="predicted"/>
<reference evidence="1" key="1">
    <citation type="submission" date="2023-03" db="EMBL/GenBank/DDBJ databases">
        <title>Chromosome-level genomes of two armyworms, Mythimna separata and Mythimna loreyi, provide insights into the biosynthesis and reception of sex pheromones.</title>
        <authorList>
            <person name="Zhao H."/>
        </authorList>
    </citation>
    <scope>NUCLEOTIDE SEQUENCE</scope>
    <source>
        <strain evidence="1">BeijingLab</strain>
    </source>
</reference>
<accession>A0ACC2RCG9</accession>
<keyword evidence="2" id="KW-1185">Reference proteome</keyword>
<comment type="caution">
    <text evidence="1">The sequence shown here is derived from an EMBL/GenBank/DDBJ whole genome shotgun (WGS) entry which is preliminary data.</text>
</comment>
<organism evidence="1 2">
    <name type="scientific">Mythimna loreyi</name>
    <dbReference type="NCBI Taxonomy" id="667449"/>
    <lineage>
        <taxon>Eukaryota</taxon>
        <taxon>Metazoa</taxon>
        <taxon>Ecdysozoa</taxon>
        <taxon>Arthropoda</taxon>
        <taxon>Hexapoda</taxon>
        <taxon>Insecta</taxon>
        <taxon>Pterygota</taxon>
        <taxon>Neoptera</taxon>
        <taxon>Endopterygota</taxon>
        <taxon>Lepidoptera</taxon>
        <taxon>Glossata</taxon>
        <taxon>Ditrysia</taxon>
        <taxon>Noctuoidea</taxon>
        <taxon>Noctuidae</taxon>
        <taxon>Noctuinae</taxon>
        <taxon>Hadenini</taxon>
        <taxon>Mythimna</taxon>
    </lineage>
</organism>
<gene>
    <name evidence="1" type="ORF">PYW08_000447</name>
</gene>
<dbReference type="Proteomes" id="UP001231649">
    <property type="component" value="Chromosome 1"/>
</dbReference>
<dbReference type="EMBL" id="CM056777">
    <property type="protein sequence ID" value="KAJ8737852.1"/>
    <property type="molecule type" value="Genomic_DNA"/>
</dbReference>
<sequence length="403" mass="44501">MILKTKEMEAAEEENQARFRSDEDSINFRPSPNFKHMKKYLKVHKLDEAMMNETNSSSSEENTSVFVHNKLEKVNNKIPVSSAAQPPLPPNPPPPDTPPLIVKVKQEIEDEYTDTTETTPTNAATIKVDHSEEKPGVTMCRNFARGTCKKGAACIFAHELILSQLPGVYTFCRNFQNSVCSFPKCKFVHATVFEKEHFFRTGYLPPHALAHLKESTAPPQAPPPLPQSEEAPAVLPPVYTTAAPVPSIPCVPSLVQYSTETGMEQGAPTIFNPIQSVASVIATSPKRAWTDIDEVNSATGVLDSGESLAKKCKNCDSNELREQLMKAKVESCTRANKELAQKIALLKKKNSLRASLFRIIFAADGSHITGDKELNLLNNNNDWTSVLDMMLRKVESVLPPDAS</sequence>
<evidence type="ECO:0000313" key="2">
    <source>
        <dbReference type="Proteomes" id="UP001231649"/>
    </source>
</evidence>
<protein>
    <submittedName>
        <fullName evidence="1">Uncharacterized protein</fullName>
    </submittedName>
</protein>
<evidence type="ECO:0000313" key="1">
    <source>
        <dbReference type="EMBL" id="KAJ8737852.1"/>
    </source>
</evidence>
<name>A0ACC2RCG9_9NEOP</name>